<feature type="region of interest" description="Disordered" evidence="1">
    <location>
        <begin position="229"/>
        <end position="294"/>
    </location>
</feature>
<reference evidence="2 3" key="1">
    <citation type="submission" date="2019-03" db="EMBL/GenBank/DDBJ databases">
        <title>First draft genome of Liparis tanakae, snailfish: a comprehensive survey of snailfish specific genes.</title>
        <authorList>
            <person name="Kim W."/>
            <person name="Song I."/>
            <person name="Jeong J.-H."/>
            <person name="Kim D."/>
            <person name="Kim S."/>
            <person name="Ryu S."/>
            <person name="Song J.Y."/>
            <person name="Lee S.K."/>
        </authorList>
    </citation>
    <scope>NUCLEOTIDE SEQUENCE [LARGE SCALE GENOMIC DNA]</scope>
    <source>
        <tissue evidence="2">Muscle</tissue>
    </source>
</reference>
<evidence type="ECO:0000313" key="2">
    <source>
        <dbReference type="EMBL" id="TNN36608.1"/>
    </source>
</evidence>
<gene>
    <name evidence="2" type="ORF">EYF80_053219</name>
</gene>
<name>A0A4Z2F693_9TELE</name>
<evidence type="ECO:0000313" key="3">
    <source>
        <dbReference type="Proteomes" id="UP000314294"/>
    </source>
</evidence>
<sequence>MEAEESGTMPLKGLSSERHLVTTPQLAGISPGGLQPVGNIEEDHPDLRGDEVPHPVLLRLRSSRLLFLLRHFPQQQTVQPGEVVHADDVKTVNGKEGGVPPPSGEDVAARPRQLQEAHGARGLQELEGGLGLQRLGQVLRELLQTLHLREDGGGVDLEVERHSSGQLRVRRAFVPEAGERNDSATFRRRHNSTDEEEVSEGEAASLEHDLSGLLQTLTGQNQKFDRHIISDPTVHRPPQTRVHRPESTDPHSPQTPQSTDPTVHRPHRPESTDHSPQTPTDQSPQTRVQTDRKYNQHCVVLAAFNMD</sequence>
<proteinExistence type="predicted"/>
<dbReference type="AlphaFoldDB" id="A0A4Z2F693"/>
<evidence type="ECO:0000256" key="1">
    <source>
        <dbReference type="SAM" id="MobiDB-lite"/>
    </source>
</evidence>
<organism evidence="2 3">
    <name type="scientific">Liparis tanakae</name>
    <name type="common">Tanaka's snailfish</name>
    <dbReference type="NCBI Taxonomy" id="230148"/>
    <lineage>
        <taxon>Eukaryota</taxon>
        <taxon>Metazoa</taxon>
        <taxon>Chordata</taxon>
        <taxon>Craniata</taxon>
        <taxon>Vertebrata</taxon>
        <taxon>Euteleostomi</taxon>
        <taxon>Actinopterygii</taxon>
        <taxon>Neopterygii</taxon>
        <taxon>Teleostei</taxon>
        <taxon>Neoteleostei</taxon>
        <taxon>Acanthomorphata</taxon>
        <taxon>Eupercaria</taxon>
        <taxon>Perciformes</taxon>
        <taxon>Cottioidei</taxon>
        <taxon>Cottales</taxon>
        <taxon>Liparidae</taxon>
        <taxon>Liparis</taxon>
    </lineage>
</organism>
<feature type="region of interest" description="Disordered" evidence="1">
    <location>
        <begin position="178"/>
        <end position="206"/>
    </location>
</feature>
<keyword evidence="3" id="KW-1185">Reference proteome</keyword>
<feature type="region of interest" description="Disordered" evidence="1">
    <location>
        <begin position="26"/>
        <end position="48"/>
    </location>
</feature>
<feature type="compositionally biased region" description="Polar residues" evidence="1">
    <location>
        <begin position="250"/>
        <end position="261"/>
    </location>
</feature>
<dbReference type="EMBL" id="SRLO01001594">
    <property type="protein sequence ID" value="TNN36608.1"/>
    <property type="molecule type" value="Genomic_DNA"/>
</dbReference>
<accession>A0A4Z2F693</accession>
<dbReference type="Proteomes" id="UP000314294">
    <property type="component" value="Unassembled WGS sequence"/>
</dbReference>
<feature type="compositionally biased region" description="Polar residues" evidence="1">
    <location>
        <begin position="274"/>
        <end position="288"/>
    </location>
</feature>
<protein>
    <submittedName>
        <fullName evidence="2">Uncharacterized protein</fullName>
    </submittedName>
</protein>
<comment type="caution">
    <text evidence="2">The sequence shown here is derived from an EMBL/GenBank/DDBJ whole genome shotgun (WGS) entry which is preliminary data.</text>
</comment>